<protein>
    <submittedName>
        <fullName evidence="2">Uncharacterized protein</fullName>
    </submittedName>
</protein>
<comment type="caution">
    <text evidence="2">The sequence shown here is derived from an EMBL/GenBank/DDBJ whole genome shotgun (WGS) entry which is preliminary data.</text>
</comment>
<name>A0A7J0G155_9ERIC</name>
<keyword evidence="3" id="KW-1185">Reference proteome</keyword>
<evidence type="ECO:0000313" key="3">
    <source>
        <dbReference type="Proteomes" id="UP000585474"/>
    </source>
</evidence>
<proteinExistence type="predicted"/>
<evidence type="ECO:0000256" key="1">
    <source>
        <dbReference type="SAM" id="MobiDB-lite"/>
    </source>
</evidence>
<feature type="region of interest" description="Disordered" evidence="1">
    <location>
        <begin position="399"/>
        <end position="418"/>
    </location>
</feature>
<feature type="region of interest" description="Disordered" evidence="1">
    <location>
        <begin position="244"/>
        <end position="263"/>
    </location>
</feature>
<reference evidence="2 3" key="1">
    <citation type="submission" date="2019-07" db="EMBL/GenBank/DDBJ databases">
        <title>De Novo Assembly of kiwifruit Actinidia rufa.</title>
        <authorList>
            <person name="Sugita-Konishi S."/>
            <person name="Sato K."/>
            <person name="Mori E."/>
            <person name="Abe Y."/>
            <person name="Kisaki G."/>
            <person name="Hamano K."/>
            <person name="Suezawa K."/>
            <person name="Otani M."/>
            <person name="Fukuda T."/>
            <person name="Manabe T."/>
            <person name="Gomi K."/>
            <person name="Tabuchi M."/>
            <person name="Akimitsu K."/>
            <person name="Kataoka I."/>
        </authorList>
    </citation>
    <scope>NUCLEOTIDE SEQUENCE [LARGE SCALE GENOMIC DNA]</scope>
    <source>
        <strain evidence="3">cv. Fuchu</strain>
    </source>
</reference>
<evidence type="ECO:0000313" key="2">
    <source>
        <dbReference type="EMBL" id="GFZ04438.1"/>
    </source>
</evidence>
<gene>
    <name evidence="2" type="ORF">Acr_17g0000100</name>
</gene>
<sequence>MYGDGDDLFKRLGVIGFPGVYQGELFHFISEYSVSSPVFCNCYWGGRTDEVEVIALILPKVGRPRMAFLSNPIFILSNAEMNKISAELPLSIKILWTLKLATTVETTRASSWGKCTPLKSSLLKLKTILGNCVRGPGGSQYLFLFLFWGSVLNFGLTNSSCLISESTWRNRGVEWRSPRIRLFPLMIILSLSPSFGFGHSSAAIYCRLCSGVRTKVSGTFLERESNSGPAHEIGDEESAEIAKGIDGPRRQFSKPRSGRSLQSGGERFAHNLVRATLERHQTFVRVQVVHRICLYFINPELVTGAPAPALIASSRASKSRIFCEVDLSRALMWSPLRGLLPLPDLIRVARSLDVRDECHIVISRWRPSRSGAWAGLAIGWDLLPGGTGAWSGATCADEHNKGRGEAAQNPPAWRSDQGMTADGVMSRVRGSRRDPRKDEYGKISRRCRRHNWKDCHLESIPLEMEILSTLPRPMARGGSTLALASSVEITWRGSMDSFYLGQEGSEISNLWGGHGRPALRWRRVCPGRWRFYPISKGKLHKSPMRFLLKPLQNRRIGNYTGIPCQTLSVNRVSLMA</sequence>
<dbReference type="Proteomes" id="UP000585474">
    <property type="component" value="Unassembled WGS sequence"/>
</dbReference>
<accession>A0A7J0G155</accession>
<dbReference type="EMBL" id="BJWL01000017">
    <property type="protein sequence ID" value="GFZ04438.1"/>
    <property type="molecule type" value="Genomic_DNA"/>
</dbReference>
<dbReference type="AlphaFoldDB" id="A0A7J0G155"/>
<organism evidence="2 3">
    <name type="scientific">Actinidia rufa</name>
    <dbReference type="NCBI Taxonomy" id="165716"/>
    <lineage>
        <taxon>Eukaryota</taxon>
        <taxon>Viridiplantae</taxon>
        <taxon>Streptophyta</taxon>
        <taxon>Embryophyta</taxon>
        <taxon>Tracheophyta</taxon>
        <taxon>Spermatophyta</taxon>
        <taxon>Magnoliopsida</taxon>
        <taxon>eudicotyledons</taxon>
        <taxon>Gunneridae</taxon>
        <taxon>Pentapetalae</taxon>
        <taxon>asterids</taxon>
        <taxon>Ericales</taxon>
        <taxon>Actinidiaceae</taxon>
        <taxon>Actinidia</taxon>
    </lineage>
</organism>